<proteinExistence type="predicted"/>
<organism evidence="2 3">
    <name type="scientific">Mycobacterium phage Onyinye</name>
    <dbReference type="NCBI Taxonomy" id="2686235"/>
    <lineage>
        <taxon>Viruses</taxon>
        <taxon>Duplodnaviria</taxon>
        <taxon>Heunggongvirae</taxon>
        <taxon>Uroviricota</taxon>
        <taxon>Caudoviricetes</taxon>
        <taxon>Onyinyevirus</taxon>
        <taxon>Onyinyevirus onyinye</taxon>
    </lineage>
</organism>
<feature type="region of interest" description="Disordered" evidence="1">
    <location>
        <begin position="1"/>
        <end position="22"/>
    </location>
</feature>
<reference evidence="2 3" key="1">
    <citation type="submission" date="2019-12" db="EMBL/GenBank/DDBJ databases">
        <authorList>
            <person name="Ayuk M.A."/>
            <person name="Robinson C.J."/>
            <person name="Anderson W.A."/>
            <person name="Ullah H."/>
            <person name="Gugssa A."/>
            <person name="Somiranjan G."/>
            <person name="Allen A."/>
            <person name="Lourds M.F."/>
            <person name="Quagraine B.K."/>
            <person name="Smith M."/>
            <person name="Moore M."/>
            <person name="Oliver J."/>
            <person name="Irabor E."/>
            <person name="Roy S.D."/>
            <person name="Bassey G."/>
            <person name="Louis B.N."/>
            <person name="Adu D."/>
            <person name="Akhimien C.E."/>
            <person name="Annor K."/>
            <person name="Archibald A."/>
            <person name="Ashagre K.C."/>
            <person name="Baity M.R."/>
            <person name="Barnes K.J."/>
            <person name="Barrios L.E."/>
            <person name="Black A.C."/>
            <person name="Bowen'Kauth M.S."/>
            <person name="Bowman K.N."/>
            <person name="Breaux D.L."/>
            <person name="Brooks J.A."/>
            <person name="Bwayili H.A."/>
            <person name="Caine T."/>
            <person name="Williams A.Y."/>
            <person name="Norris L.J."/>
            <person name="Nwozo E.O."/>
            <person name="Prosper P.L."/>
            <person name="Rankin N.A."/>
            <person name="Richardson K.M."/>
            <person name="Robinson D.M."/>
            <person name="Salters D.J."/>
            <person name="Savage M.A."/>
            <person name="Solomon S.M."/>
            <person name="Williams L.R."/>
            <person name="Curtis N."/>
            <person name="Garlena R.A."/>
            <person name="Russell D.A."/>
            <person name="Pope W.H."/>
            <person name="Jacobs-Sera D."/>
            <person name="Hatfull G.F."/>
        </authorList>
    </citation>
    <scope>NUCLEOTIDE SEQUENCE [LARGE SCALE GENOMIC DNA]</scope>
</reference>
<dbReference type="GeneID" id="77924819"/>
<evidence type="ECO:0000256" key="1">
    <source>
        <dbReference type="SAM" id="MobiDB-lite"/>
    </source>
</evidence>
<evidence type="ECO:0000313" key="3">
    <source>
        <dbReference type="Proteomes" id="UP000463915"/>
    </source>
</evidence>
<dbReference type="Proteomes" id="UP000463915">
    <property type="component" value="Segment"/>
</dbReference>
<feature type="region of interest" description="Disordered" evidence="1">
    <location>
        <begin position="40"/>
        <end position="78"/>
    </location>
</feature>
<gene>
    <name evidence="2" type="primary">22</name>
    <name evidence="2" type="ORF">SEA_ONYINYE_22</name>
</gene>
<sequence length="78" mass="8677">MSKSKAKKAAKKTGSRPFASKAQARLFFANKRLRKYAKKKAHATGMHSAITKRVGHSPAYRALPARKSARRKARGIKK</sequence>
<keyword evidence="3" id="KW-1185">Reference proteome</keyword>
<dbReference type="RefSeq" id="YP_010649271.1">
    <property type="nucleotide sequence ID" value="NC_070765.1"/>
</dbReference>
<protein>
    <submittedName>
        <fullName evidence="2">Uncharacterized protein</fullName>
    </submittedName>
</protein>
<name>A0A6B9LD00_9CAUD</name>
<dbReference type="EMBL" id="MN813687">
    <property type="protein sequence ID" value="QHB37428.1"/>
    <property type="molecule type" value="Genomic_DNA"/>
</dbReference>
<evidence type="ECO:0000313" key="2">
    <source>
        <dbReference type="EMBL" id="QHB37428.1"/>
    </source>
</evidence>
<feature type="compositionally biased region" description="Basic residues" evidence="1">
    <location>
        <begin position="67"/>
        <end position="78"/>
    </location>
</feature>
<feature type="compositionally biased region" description="Basic residues" evidence="1">
    <location>
        <begin position="1"/>
        <end position="14"/>
    </location>
</feature>
<accession>A0A6B9LD00</accession>
<dbReference type="KEGG" id="vg:77924819"/>